<organism evidence="1 2">
    <name type="scientific">Bacillus thuringiensis</name>
    <dbReference type="NCBI Taxonomy" id="1428"/>
    <lineage>
        <taxon>Bacteria</taxon>
        <taxon>Bacillati</taxon>
        <taxon>Bacillota</taxon>
        <taxon>Bacilli</taxon>
        <taxon>Bacillales</taxon>
        <taxon>Bacillaceae</taxon>
        <taxon>Bacillus</taxon>
        <taxon>Bacillus cereus group</taxon>
    </lineage>
</organism>
<evidence type="ECO:0000313" key="1">
    <source>
        <dbReference type="EMBL" id="PGZ00017.1"/>
    </source>
</evidence>
<protein>
    <submittedName>
        <fullName evidence="1">Uncharacterized protein</fullName>
    </submittedName>
</protein>
<dbReference type="Proteomes" id="UP000223445">
    <property type="component" value="Unassembled WGS sequence"/>
</dbReference>
<comment type="caution">
    <text evidence="1">The sequence shown here is derived from an EMBL/GenBank/DDBJ whole genome shotgun (WGS) entry which is preliminary data.</text>
</comment>
<accession>A0AB36V3Y2</accession>
<dbReference type="EMBL" id="NUPM01000028">
    <property type="protein sequence ID" value="PGZ00017.1"/>
    <property type="molecule type" value="Genomic_DNA"/>
</dbReference>
<name>A0AB36V3Y2_BACTU</name>
<evidence type="ECO:0000313" key="2">
    <source>
        <dbReference type="Proteomes" id="UP000223445"/>
    </source>
</evidence>
<proteinExistence type="predicted"/>
<gene>
    <name evidence="1" type="ORF">COE48_27205</name>
</gene>
<dbReference type="AlphaFoldDB" id="A0AB36V3Y2"/>
<dbReference type="RefSeq" id="WP_098916705.1">
    <property type="nucleotide sequence ID" value="NZ_NUPM01000028.1"/>
</dbReference>
<reference evidence="1 2" key="1">
    <citation type="submission" date="2017-09" db="EMBL/GenBank/DDBJ databases">
        <title>Large-scale bioinformatics analysis of Bacillus genomes uncovers conserved roles of natural products in bacterial physiology.</title>
        <authorList>
            <consortium name="Agbiome Team Llc"/>
            <person name="Bleich R.M."/>
            <person name="Grubbs K.J."/>
            <person name="Santa Maria K.C."/>
            <person name="Allen S.E."/>
            <person name="Farag S."/>
            <person name="Shank E.A."/>
            <person name="Bowers A."/>
        </authorList>
    </citation>
    <scope>NUCLEOTIDE SEQUENCE [LARGE SCALE GENOMIC DNA]</scope>
    <source>
        <strain evidence="1 2">AFS030179</strain>
    </source>
</reference>
<sequence length="137" mass="15609">MGAYDTPTQNCPYCKTEMEADWVDVGVGMVQCGPYHCENCHASEIGPELSDWYYKDREGKTLYLTGKRRYYFWAKKKLEFSGSPVLKLGHPFSEIELKTGYYQGKISPYANTVSGKLVNHVAAKEAYNRGLLDEKVF</sequence>